<feature type="signal peptide" evidence="3">
    <location>
        <begin position="1"/>
        <end position="22"/>
    </location>
</feature>
<dbReference type="EMBL" id="JAOQNS010000011">
    <property type="protein sequence ID" value="MCW2309229.1"/>
    <property type="molecule type" value="Genomic_DNA"/>
</dbReference>
<dbReference type="InterPro" id="IPR058647">
    <property type="entry name" value="BSH_CzcB-like"/>
</dbReference>
<proteinExistence type="inferred from homology"/>
<dbReference type="PANTHER" id="PTHR30469:SF20">
    <property type="entry name" value="EFFLUX RND TRANSPORTER PERIPLASMIC ADAPTOR SUBUNIT"/>
    <property type="match status" value="1"/>
</dbReference>
<dbReference type="SUPFAM" id="SSF111369">
    <property type="entry name" value="HlyD-like secretion proteins"/>
    <property type="match status" value="1"/>
</dbReference>
<dbReference type="PANTHER" id="PTHR30469">
    <property type="entry name" value="MULTIDRUG RESISTANCE PROTEIN MDTA"/>
    <property type="match status" value="1"/>
</dbReference>
<comment type="caution">
    <text evidence="5">The sequence shown here is derived from an EMBL/GenBank/DDBJ whole genome shotgun (WGS) entry which is preliminary data.</text>
</comment>
<dbReference type="Gene3D" id="1.10.287.470">
    <property type="entry name" value="Helix hairpin bin"/>
    <property type="match status" value="1"/>
</dbReference>
<dbReference type="Gene3D" id="2.40.30.170">
    <property type="match status" value="1"/>
</dbReference>
<dbReference type="NCBIfam" id="TIGR01730">
    <property type="entry name" value="RND_mfp"/>
    <property type="match status" value="1"/>
</dbReference>
<evidence type="ECO:0000259" key="4">
    <source>
        <dbReference type="Pfam" id="PF25973"/>
    </source>
</evidence>
<feature type="chain" id="PRO_5045999955" evidence="3">
    <location>
        <begin position="23"/>
        <end position="337"/>
    </location>
</feature>
<evidence type="ECO:0000256" key="1">
    <source>
        <dbReference type="ARBA" id="ARBA00009477"/>
    </source>
</evidence>
<name>A0ABT3HFX4_9HYPH</name>
<keyword evidence="6" id="KW-1185">Reference proteome</keyword>
<feature type="coiled-coil region" evidence="2">
    <location>
        <begin position="91"/>
        <end position="156"/>
    </location>
</feature>
<reference evidence="6" key="1">
    <citation type="submission" date="2023-07" db="EMBL/GenBank/DDBJ databases">
        <title>Genome sequencing of Purple Non-Sulfur Bacteria from various extreme environments.</title>
        <authorList>
            <person name="Mayer M."/>
        </authorList>
    </citation>
    <scope>NUCLEOTIDE SEQUENCE [LARGE SCALE GENOMIC DNA]</scope>
    <source>
        <strain evidence="6">DSM 17935</strain>
    </source>
</reference>
<dbReference type="RefSeq" id="WP_264602815.1">
    <property type="nucleotide sequence ID" value="NZ_JAOQNS010000011.1"/>
</dbReference>
<accession>A0ABT3HFX4</accession>
<protein>
    <submittedName>
        <fullName evidence="5">RND family efflux transporter MFP subunit</fullName>
    </submittedName>
</protein>
<dbReference type="Gene3D" id="2.40.420.20">
    <property type="match status" value="1"/>
</dbReference>
<sequence length="337" mass="36348">MKRTMRWALAAGLLAVPMAAGAARAETEFNVERVDVVDLKTVYAEVRPIDTVPGRARIGGTVATLSVDEGQAVKAGEVIAMVGDPKLALRLDSLAAQIKVAEAEYDNAETQLKRGRTLIQRGIISQASLDELETAAEVATRKLDSAKAERSVVEQQLAEGAVEAPTDGRVLTVPVTTGAVIMAGETVATIAAEGYILRLEVPERHARFMEVGDKIFVARRQLGVEEAAPATVTGTIKQVYPELQNGRVVADATVEDLGDYFVGERALVRVSAGHRSTYAIPESFVETRYGIDFVRLKRPDGEVVDVVVQLGRRFRKDDETFIEVLTGVSDGDTLVMS</sequence>
<dbReference type="InterPro" id="IPR006143">
    <property type="entry name" value="RND_pump_MFP"/>
</dbReference>
<evidence type="ECO:0000256" key="3">
    <source>
        <dbReference type="SAM" id="SignalP"/>
    </source>
</evidence>
<feature type="domain" description="CzcB-like barrel-sandwich hybrid" evidence="4">
    <location>
        <begin position="56"/>
        <end position="191"/>
    </location>
</feature>
<organism evidence="5 6">
    <name type="scientific">Rhodobium gokarnense</name>
    <dbReference type="NCBI Taxonomy" id="364296"/>
    <lineage>
        <taxon>Bacteria</taxon>
        <taxon>Pseudomonadati</taxon>
        <taxon>Pseudomonadota</taxon>
        <taxon>Alphaproteobacteria</taxon>
        <taxon>Hyphomicrobiales</taxon>
        <taxon>Rhodobiaceae</taxon>
        <taxon>Rhodobium</taxon>
    </lineage>
</organism>
<evidence type="ECO:0000313" key="5">
    <source>
        <dbReference type="EMBL" id="MCW2309229.1"/>
    </source>
</evidence>
<gene>
    <name evidence="5" type="ORF">M2319_003580</name>
</gene>
<evidence type="ECO:0000313" key="6">
    <source>
        <dbReference type="Proteomes" id="UP001209755"/>
    </source>
</evidence>
<dbReference type="Gene3D" id="2.40.50.100">
    <property type="match status" value="1"/>
</dbReference>
<dbReference type="Proteomes" id="UP001209755">
    <property type="component" value="Unassembled WGS sequence"/>
</dbReference>
<comment type="similarity">
    <text evidence="1">Belongs to the membrane fusion protein (MFP) (TC 8.A.1) family.</text>
</comment>
<evidence type="ECO:0000256" key="2">
    <source>
        <dbReference type="SAM" id="Coils"/>
    </source>
</evidence>
<keyword evidence="3" id="KW-0732">Signal</keyword>
<keyword evidence="2" id="KW-0175">Coiled coil</keyword>
<dbReference type="Pfam" id="PF25973">
    <property type="entry name" value="BSH_CzcB"/>
    <property type="match status" value="1"/>
</dbReference>